<protein>
    <submittedName>
        <fullName evidence="3">F23A5.27 isoform 3</fullName>
    </submittedName>
</protein>
<dbReference type="GO" id="GO:0035658">
    <property type="term" value="C:Mon1-Ccz1 complex"/>
    <property type="evidence" value="ECO:0007669"/>
    <property type="project" value="InterPro"/>
</dbReference>
<comment type="similarity">
    <text evidence="1">Belongs to the CCZ1 family.</text>
</comment>
<dbReference type="InterPro" id="IPR013176">
    <property type="entry name" value="Ccz1"/>
</dbReference>
<sequence>MGFSSIGTASEGMQLCIFDLRRGQHEGQELDKILYFFPADLPFSNQLSVIGLSEGLITFTRIFSPEAACEVIEAEKHSHVFYEAELDIWMVMVVEKSKEAEAIWRIDALREVLKEIHSLFMMFHGSIRALLDKEPGGGLTRALLYPFIMDYLRDFLVGKKPQLPSFRDCLKERRTVQMLTVGREAAIEVQTLVRILESSAGNMPCFSLILFQDLLVSTTLSPEDTINMFTYAVLRITPLALSSGAKSWSYLRKGNSSSHVSTGSALLQNNFIVHMMFLMPEMIDIVLQCPCSMTSGSKGKTVFLSLIFGVGTLVV</sequence>
<organism evidence="3 4">
    <name type="scientific">Hibiscus syriacus</name>
    <name type="common">Rose of Sharon</name>
    <dbReference type="NCBI Taxonomy" id="106335"/>
    <lineage>
        <taxon>Eukaryota</taxon>
        <taxon>Viridiplantae</taxon>
        <taxon>Streptophyta</taxon>
        <taxon>Embryophyta</taxon>
        <taxon>Tracheophyta</taxon>
        <taxon>Spermatophyta</taxon>
        <taxon>Magnoliopsida</taxon>
        <taxon>eudicotyledons</taxon>
        <taxon>Gunneridae</taxon>
        <taxon>Pentapetalae</taxon>
        <taxon>rosids</taxon>
        <taxon>malvids</taxon>
        <taxon>Malvales</taxon>
        <taxon>Malvaceae</taxon>
        <taxon>Malvoideae</taxon>
        <taxon>Hibiscus</taxon>
    </lineage>
</organism>
<dbReference type="InterPro" id="IPR043987">
    <property type="entry name" value="CCZ1/INTU/HSP4_longin_1"/>
</dbReference>
<dbReference type="PANTHER" id="PTHR13056">
    <property type="entry name" value="VACUOLAR FUSION PROTEIN CCZ1 HOMOLOG-RELATED"/>
    <property type="match status" value="1"/>
</dbReference>
<dbReference type="Proteomes" id="UP000436088">
    <property type="component" value="Unassembled WGS sequence"/>
</dbReference>
<comment type="caution">
    <text evidence="3">The sequence shown here is derived from an EMBL/GenBank/DDBJ whole genome shotgun (WGS) entry which is preliminary data.</text>
</comment>
<dbReference type="EMBL" id="VEPZ02001697">
    <property type="protein sequence ID" value="KAE8662628.1"/>
    <property type="molecule type" value="Genomic_DNA"/>
</dbReference>
<dbReference type="Pfam" id="PF19031">
    <property type="entry name" value="Intu_longin_1"/>
    <property type="match status" value="1"/>
</dbReference>
<evidence type="ECO:0000313" key="3">
    <source>
        <dbReference type="EMBL" id="KAE8662628.1"/>
    </source>
</evidence>
<feature type="domain" description="CCZ1/INTU/HSP4 first Longin" evidence="2">
    <location>
        <begin position="16"/>
        <end position="125"/>
    </location>
</feature>
<proteinExistence type="inferred from homology"/>
<gene>
    <name evidence="3" type="ORF">F3Y22_tig00113184pilonHSYRG00004</name>
</gene>
<evidence type="ECO:0000313" key="4">
    <source>
        <dbReference type="Proteomes" id="UP000436088"/>
    </source>
</evidence>
<dbReference type="GO" id="GO:0016192">
    <property type="term" value="P:vesicle-mediated transport"/>
    <property type="evidence" value="ECO:0007669"/>
    <property type="project" value="InterPro"/>
</dbReference>
<name>A0A6A2WQ64_HIBSY</name>
<dbReference type="PANTHER" id="PTHR13056:SF0">
    <property type="entry name" value="VACUOLAR FUSION PROTEIN CCZ1 HOMOLOG-RELATED"/>
    <property type="match status" value="1"/>
</dbReference>
<reference evidence="3" key="1">
    <citation type="submission" date="2019-09" db="EMBL/GenBank/DDBJ databases">
        <title>Draft genome information of white flower Hibiscus syriacus.</title>
        <authorList>
            <person name="Kim Y.-M."/>
        </authorList>
    </citation>
    <scope>NUCLEOTIDE SEQUENCE [LARGE SCALE GENOMIC DNA]</scope>
    <source>
        <strain evidence="3">YM2019G1</strain>
    </source>
</reference>
<evidence type="ECO:0000256" key="1">
    <source>
        <dbReference type="ARBA" id="ARBA00005352"/>
    </source>
</evidence>
<evidence type="ECO:0000259" key="2">
    <source>
        <dbReference type="Pfam" id="PF19031"/>
    </source>
</evidence>
<dbReference type="AlphaFoldDB" id="A0A6A2WQ64"/>
<accession>A0A6A2WQ64</accession>
<keyword evidence="4" id="KW-1185">Reference proteome</keyword>